<dbReference type="AlphaFoldDB" id="A0A415G3J9"/>
<dbReference type="EMBL" id="QRNJ01000087">
    <property type="protein sequence ID" value="RHK33716.1"/>
    <property type="molecule type" value="Genomic_DNA"/>
</dbReference>
<gene>
    <name evidence="1" type="ORF">DW068_15330</name>
</gene>
<sequence>MRKLKVDLTKYHRWFIRWSKRNITEEDCLNEKIEDLYVMLSDWLDLMAIPIDRKLMGQEIVFPVNAEHQDEITYDTFLEGCRIIKGKVTKVTPVQICVNGKFYDYAEEKVVFDKLEYCILSLVYDGDMLFQGNMMDSIYPDNLIDIDESVGITKEEIFV</sequence>
<comment type="caution">
    <text evidence="1">The sequence shown here is derived from an EMBL/GenBank/DDBJ whole genome shotgun (WGS) entry which is preliminary data.</text>
</comment>
<name>A0A415G3J9_9FIRM</name>
<evidence type="ECO:0000313" key="1">
    <source>
        <dbReference type="EMBL" id="RHK33716.1"/>
    </source>
</evidence>
<accession>A0A415G3J9</accession>
<reference evidence="1 2" key="1">
    <citation type="submission" date="2018-08" db="EMBL/GenBank/DDBJ databases">
        <title>A genome reference for cultivated species of the human gut microbiota.</title>
        <authorList>
            <person name="Zou Y."/>
            <person name="Xue W."/>
            <person name="Luo G."/>
        </authorList>
    </citation>
    <scope>NUCLEOTIDE SEQUENCE [LARGE SCALE GENOMIC DNA]</scope>
    <source>
        <strain evidence="1 2">AF45-14BH</strain>
    </source>
</reference>
<dbReference type="Proteomes" id="UP000283497">
    <property type="component" value="Unassembled WGS sequence"/>
</dbReference>
<evidence type="ECO:0000313" key="2">
    <source>
        <dbReference type="Proteomes" id="UP000283497"/>
    </source>
</evidence>
<protein>
    <submittedName>
        <fullName evidence="1">Uncharacterized protein</fullName>
    </submittedName>
</protein>
<organism evidence="1 2">
    <name type="scientific">Anaerobutyricum hallii</name>
    <dbReference type="NCBI Taxonomy" id="39488"/>
    <lineage>
        <taxon>Bacteria</taxon>
        <taxon>Bacillati</taxon>
        <taxon>Bacillota</taxon>
        <taxon>Clostridia</taxon>
        <taxon>Lachnospirales</taxon>
        <taxon>Lachnospiraceae</taxon>
        <taxon>Anaerobutyricum</taxon>
    </lineage>
</organism>
<proteinExistence type="predicted"/>